<evidence type="ECO:0000256" key="4">
    <source>
        <dbReference type="ARBA" id="ARBA00022723"/>
    </source>
</evidence>
<evidence type="ECO:0000256" key="5">
    <source>
        <dbReference type="ARBA" id="ARBA00022842"/>
    </source>
</evidence>
<organism evidence="10 11">
    <name type="scientific">[Clostridium] leptum</name>
    <dbReference type="NCBI Taxonomy" id="1535"/>
    <lineage>
        <taxon>Bacteria</taxon>
        <taxon>Bacillati</taxon>
        <taxon>Bacillota</taxon>
        <taxon>Clostridia</taxon>
        <taxon>Eubacteriales</taxon>
        <taxon>Oscillospiraceae</taxon>
        <taxon>Oscillospiraceae incertae sedis</taxon>
    </lineage>
</organism>
<keyword evidence="5" id="KW-0460">Magnesium</keyword>
<dbReference type="GO" id="GO:0004143">
    <property type="term" value="F:ATP-dependent diacylglycerol kinase activity"/>
    <property type="evidence" value="ECO:0007669"/>
    <property type="project" value="TreeGrafter"/>
</dbReference>
<sequence length="316" mass="35370">MAKQALLVLNAHAGKNSLRSHLLNIIDLFVKEGWNVNVHPTQCQRDAVHAAAAMTKECDLLLVSGGDGTLSEVVTGLMCCQKRPVIGYLPSGTTNDFARTLGLPKKAERAAKLILTEEPIPVDVGSFAEDYFIYIASFGAFTEVSYQTPRRLKKVFGHLAYILEGVKSLGSIHSYYLKIDCDGKRLEGDYIFGMVTNSTSVGGFHFRKQALFDVKLDDGKFEVALIQMPKNAWETQQIIHDLLHQNLNSPYFQILKASKLTIASDQEIPWTLDGEYGGSLKEVTIQNHRHAIRIYGDGPGWFRRKLDNRAEEKREK</sequence>
<evidence type="ECO:0000256" key="7">
    <source>
        <dbReference type="ARBA" id="ARBA00023209"/>
    </source>
</evidence>
<dbReference type="AlphaFoldDB" id="A0A412AX88"/>
<dbReference type="InterPro" id="IPR005218">
    <property type="entry name" value="Diacylglycerol/lipid_kinase"/>
</dbReference>
<dbReference type="Gene3D" id="3.40.50.10330">
    <property type="entry name" value="Probable inorganic polyphosphate/atp-NAD kinase, domain 1"/>
    <property type="match status" value="1"/>
</dbReference>
<dbReference type="InterPro" id="IPR016064">
    <property type="entry name" value="NAD/diacylglycerol_kinase_sf"/>
</dbReference>
<keyword evidence="8" id="KW-1208">Phospholipid metabolism</keyword>
<dbReference type="InterPro" id="IPR050187">
    <property type="entry name" value="Lipid_Phosphate_FormReg"/>
</dbReference>
<comment type="cofactor">
    <cofactor evidence="1">
        <name>Mg(2+)</name>
        <dbReference type="ChEBI" id="CHEBI:18420"/>
    </cofactor>
</comment>
<keyword evidence="7" id="KW-0594">Phospholipid biosynthesis</keyword>
<name>A0A412AX88_9FIRM</name>
<evidence type="ECO:0000256" key="3">
    <source>
        <dbReference type="ARBA" id="ARBA00022516"/>
    </source>
</evidence>
<dbReference type="Proteomes" id="UP000284751">
    <property type="component" value="Unassembled WGS sequence"/>
</dbReference>
<evidence type="ECO:0000313" key="10">
    <source>
        <dbReference type="EMBL" id="RGQ40903.1"/>
    </source>
</evidence>
<dbReference type="NCBIfam" id="TIGR00147">
    <property type="entry name" value="YegS/Rv2252/BmrU family lipid kinase"/>
    <property type="match status" value="1"/>
</dbReference>
<feature type="domain" description="DAGKc" evidence="9">
    <location>
        <begin position="1"/>
        <end position="131"/>
    </location>
</feature>
<keyword evidence="10" id="KW-0808">Transferase</keyword>
<dbReference type="GO" id="GO:0005524">
    <property type="term" value="F:ATP binding"/>
    <property type="evidence" value="ECO:0007669"/>
    <property type="project" value="InterPro"/>
</dbReference>
<reference evidence="10 11" key="1">
    <citation type="submission" date="2018-08" db="EMBL/GenBank/DDBJ databases">
        <title>A genome reference for cultivated species of the human gut microbiota.</title>
        <authorList>
            <person name="Zou Y."/>
            <person name="Xue W."/>
            <person name="Luo G."/>
        </authorList>
    </citation>
    <scope>NUCLEOTIDE SEQUENCE [LARGE SCALE GENOMIC DNA]</scope>
    <source>
        <strain evidence="10 11">AF28-26</strain>
    </source>
</reference>
<protein>
    <submittedName>
        <fullName evidence="10">Diacylglycerol kinase family lipid kinase</fullName>
    </submittedName>
</protein>
<comment type="similarity">
    <text evidence="2">Belongs to the diacylglycerol/lipid kinase family.</text>
</comment>
<evidence type="ECO:0000313" key="11">
    <source>
        <dbReference type="Proteomes" id="UP000284751"/>
    </source>
</evidence>
<keyword evidence="10" id="KW-0418">Kinase</keyword>
<dbReference type="Pfam" id="PF00781">
    <property type="entry name" value="DAGK_cat"/>
    <property type="match status" value="1"/>
</dbReference>
<proteinExistence type="inferred from homology"/>
<keyword evidence="6" id="KW-0443">Lipid metabolism</keyword>
<accession>A0A412AX88</accession>
<comment type="caution">
    <text evidence="10">The sequence shown here is derived from an EMBL/GenBank/DDBJ whole genome shotgun (WGS) entry which is preliminary data.</text>
</comment>
<dbReference type="SMART" id="SM00046">
    <property type="entry name" value="DAGKc"/>
    <property type="match status" value="1"/>
</dbReference>
<evidence type="ECO:0000256" key="6">
    <source>
        <dbReference type="ARBA" id="ARBA00023098"/>
    </source>
</evidence>
<dbReference type="PANTHER" id="PTHR12358">
    <property type="entry name" value="SPHINGOSINE KINASE"/>
    <property type="match status" value="1"/>
</dbReference>
<dbReference type="GO" id="GO:0005886">
    <property type="term" value="C:plasma membrane"/>
    <property type="evidence" value="ECO:0007669"/>
    <property type="project" value="TreeGrafter"/>
</dbReference>
<keyword evidence="4" id="KW-0479">Metal-binding</keyword>
<evidence type="ECO:0000256" key="2">
    <source>
        <dbReference type="ARBA" id="ARBA00005983"/>
    </source>
</evidence>
<dbReference type="InterPro" id="IPR001206">
    <property type="entry name" value="Diacylglycerol_kinase_cat_dom"/>
</dbReference>
<dbReference type="EMBL" id="QRTC01000023">
    <property type="protein sequence ID" value="RGQ40903.1"/>
    <property type="molecule type" value="Genomic_DNA"/>
</dbReference>
<dbReference type="InterPro" id="IPR017438">
    <property type="entry name" value="ATP-NAD_kinase_N"/>
</dbReference>
<dbReference type="GO" id="GO:0008654">
    <property type="term" value="P:phospholipid biosynthetic process"/>
    <property type="evidence" value="ECO:0007669"/>
    <property type="project" value="UniProtKB-KW"/>
</dbReference>
<dbReference type="SUPFAM" id="SSF111331">
    <property type="entry name" value="NAD kinase/diacylglycerol kinase-like"/>
    <property type="match status" value="1"/>
</dbReference>
<dbReference type="GO" id="GO:0046872">
    <property type="term" value="F:metal ion binding"/>
    <property type="evidence" value="ECO:0007669"/>
    <property type="project" value="UniProtKB-KW"/>
</dbReference>
<evidence type="ECO:0000256" key="1">
    <source>
        <dbReference type="ARBA" id="ARBA00001946"/>
    </source>
</evidence>
<dbReference type="PANTHER" id="PTHR12358:SF106">
    <property type="entry name" value="LIPID KINASE YEGS"/>
    <property type="match status" value="1"/>
</dbReference>
<gene>
    <name evidence="10" type="ORF">DWY99_07165</name>
</gene>
<evidence type="ECO:0000259" key="9">
    <source>
        <dbReference type="PROSITE" id="PS50146"/>
    </source>
</evidence>
<evidence type="ECO:0000256" key="8">
    <source>
        <dbReference type="ARBA" id="ARBA00023264"/>
    </source>
</evidence>
<keyword evidence="3" id="KW-0444">Lipid biosynthesis</keyword>
<dbReference type="PROSITE" id="PS50146">
    <property type="entry name" value="DAGK"/>
    <property type="match status" value="1"/>
</dbReference>
<dbReference type="Gene3D" id="2.60.200.40">
    <property type="match status" value="1"/>
</dbReference>